<evidence type="ECO:0000313" key="2">
    <source>
        <dbReference type="Proteomes" id="UP001610100"/>
    </source>
</evidence>
<dbReference type="RefSeq" id="WP_344738636.1">
    <property type="nucleotide sequence ID" value="NZ_BAABAY010000001.1"/>
</dbReference>
<dbReference type="PANTHER" id="PTHR33361:SF2">
    <property type="entry name" value="DUF885 DOMAIN-CONTAINING PROTEIN"/>
    <property type="match status" value="1"/>
</dbReference>
<name>A0ABW7MV49_9FLAO</name>
<dbReference type="Proteomes" id="UP001610100">
    <property type="component" value="Unassembled WGS sequence"/>
</dbReference>
<gene>
    <name evidence="1" type="ORF">V8G58_00755</name>
</gene>
<protein>
    <submittedName>
        <fullName evidence="1">DUF885 domain-containing protein</fullName>
    </submittedName>
</protein>
<comment type="caution">
    <text evidence="1">The sequence shown here is derived from an EMBL/GenBank/DDBJ whole genome shotgun (WGS) entry which is preliminary data.</text>
</comment>
<dbReference type="Pfam" id="PF05960">
    <property type="entry name" value="DUF885"/>
    <property type="match status" value="1"/>
</dbReference>
<sequence>MKSLSNRGVVFVLFLLINLTLNSQNNSKKLDAVIQKYQDREGYDKEQFPLGRFDEAYFLQENNFAKGLLHDLATIKPDSLSENDRISFKLLKFVLKNEVATYDFKTYLNPIQADQGFHLNWNYLPKPIHSLKEAKSYLEKLKAIPYVTQSEIKLMRKGFEEKIMQPKIIFKGYESTYNQHLVATPEASDFYKPFEKLPDNLSYQTKDSLRMVAIEVIRDSVIPSFETIKSFFENEYFPKARLKIGVNAEPNGEAFYQNRINFYTTTSEYTPEDIHNLGLQEVKRIREAMEQIIKQTGFTGSFEDFLQFLRTDPQFYVKTGDDLLRYARDICKRIDNQLPAYFKKLPRQPYGVIPVPEALAPKYTAGRYSGSPVTSTQAGHYLVNTYDLPSRGLYNLPALSAHESVPGHHLQIALNAELGDSIPKFRRNLYLSAYGEGWGLYAEYLADDMGVYRTPYEKFGQLTYEMWRACRLVVDTGIHAMGWSRDEVVNYLKENTALSLHEISTETDRYIGWPGQAISYKMGELKIRELRKKAEKALGPAFDIREFHSVILGYGTVTLPIMEELVDAYITREKKVDYLRIRKVNNF</sequence>
<dbReference type="InterPro" id="IPR010281">
    <property type="entry name" value="DUF885"/>
</dbReference>
<accession>A0ABW7MV49</accession>
<reference evidence="1 2" key="1">
    <citation type="submission" date="2024-02" db="EMBL/GenBank/DDBJ databases">
        <title>A Gaetbulibacter species isolated from tidal flats and genomic insights of their niches.</title>
        <authorList>
            <person name="Ye Y."/>
        </authorList>
    </citation>
    <scope>NUCLEOTIDE SEQUENCE [LARGE SCALE GENOMIC DNA]</scope>
    <source>
        <strain evidence="1 2">KYW382</strain>
    </source>
</reference>
<keyword evidence="2" id="KW-1185">Reference proteome</keyword>
<dbReference type="PANTHER" id="PTHR33361">
    <property type="entry name" value="GLR0591 PROTEIN"/>
    <property type="match status" value="1"/>
</dbReference>
<evidence type="ECO:0000313" key="1">
    <source>
        <dbReference type="EMBL" id="MFH6770445.1"/>
    </source>
</evidence>
<organism evidence="1 2">
    <name type="scientific">Gaetbulibacter aestuarii</name>
    <dbReference type="NCBI Taxonomy" id="1502358"/>
    <lineage>
        <taxon>Bacteria</taxon>
        <taxon>Pseudomonadati</taxon>
        <taxon>Bacteroidota</taxon>
        <taxon>Flavobacteriia</taxon>
        <taxon>Flavobacteriales</taxon>
        <taxon>Flavobacteriaceae</taxon>
        <taxon>Gaetbulibacter</taxon>
    </lineage>
</organism>
<proteinExistence type="predicted"/>
<dbReference type="EMBL" id="JBAWKB010000001">
    <property type="protein sequence ID" value="MFH6770445.1"/>
    <property type="molecule type" value="Genomic_DNA"/>
</dbReference>